<dbReference type="OMA" id="NWQTWRP"/>
<evidence type="ECO:0000256" key="11">
    <source>
        <dbReference type="SAM" id="MobiDB-lite"/>
    </source>
</evidence>
<evidence type="ECO:0000259" key="12">
    <source>
        <dbReference type="PROSITE" id="PS50011"/>
    </source>
</evidence>
<evidence type="ECO:0000256" key="7">
    <source>
        <dbReference type="ARBA" id="ARBA00022777"/>
    </source>
</evidence>
<evidence type="ECO:0000256" key="2">
    <source>
        <dbReference type="ARBA" id="ARBA00012513"/>
    </source>
</evidence>
<feature type="region of interest" description="Disordered" evidence="11">
    <location>
        <begin position="26"/>
        <end position="70"/>
    </location>
</feature>
<reference evidence="14" key="1">
    <citation type="journal article" date="2016" name="Nature">
        <title>The genome of the seagrass Zostera marina reveals angiosperm adaptation to the sea.</title>
        <authorList>
            <person name="Olsen J.L."/>
            <person name="Rouze P."/>
            <person name="Verhelst B."/>
            <person name="Lin Y.-C."/>
            <person name="Bayer T."/>
            <person name="Collen J."/>
            <person name="Dattolo E."/>
            <person name="De Paoli E."/>
            <person name="Dittami S."/>
            <person name="Maumus F."/>
            <person name="Michel G."/>
            <person name="Kersting A."/>
            <person name="Lauritano C."/>
            <person name="Lohaus R."/>
            <person name="Toepel M."/>
            <person name="Tonon T."/>
            <person name="Vanneste K."/>
            <person name="Amirebrahimi M."/>
            <person name="Brakel J."/>
            <person name="Bostroem C."/>
            <person name="Chovatia M."/>
            <person name="Grimwood J."/>
            <person name="Jenkins J.W."/>
            <person name="Jueterbock A."/>
            <person name="Mraz A."/>
            <person name="Stam W.T."/>
            <person name="Tice H."/>
            <person name="Bornberg-Bauer E."/>
            <person name="Green P.J."/>
            <person name="Pearson G.A."/>
            <person name="Procaccini G."/>
            <person name="Duarte C.M."/>
            <person name="Schmutz J."/>
            <person name="Reusch T.B.H."/>
            <person name="Van de Peer Y."/>
        </authorList>
    </citation>
    <scope>NUCLEOTIDE SEQUENCE [LARGE SCALE GENOMIC DNA]</scope>
    <source>
        <strain evidence="14">cv. Finnish</strain>
    </source>
</reference>
<feature type="domain" description="Protein kinase" evidence="12">
    <location>
        <begin position="92"/>
        <end position="377"/>
    </location>
</feature>
<dbReference type="InterPro" id="IPR000719">
    <property type="entry name" value="Prot_kinase_dom"/>
</dbReference>
<comment type="subcellular location">
    <subcellularLocation>
        <location evidence="1">Membrane</location>
        <topology evidence="1">Single-pass membrane protein</topology>
    </subcellularLocation>
</comment>
<evidence type="ECO:0000256" key="1">
    <source>
        <dbReference type="ARBA" id="ARBA00004167"/>
    </source>
</evidence>
<keyword evidence="14" id="KW-1185">Reference proteome</keyword>
<keyword evidence="3" id="KW-0723">Serine/threonine-protein kinase</keyword>
<dbReference type="PROSITE" id="PS50011">
    <property type="entry name" value="PROTEIN_KINASE_DOM"/>
    <property type="match status" value="1"/>
</dbReference>
<dbReference type="GO" id="GO:0004674">
    <property type="term" value="F:protein serine/threonine kinase activity"/>
    <property type="evidence" value="ECO:0007669"/>
    <property type="project" value="UniProtKB-KW"/>
</dbReference>
<dbReference type="PROSITE" id="PS00107">
    <property type="entry name" value="PROTEIN_KINASE_ATP"/>
    <property type="match status" value="1"/>
</dbReference>
<evidence type="ECO:0000256" key="4">
    <source>
        <dbReference type="ARBA" id="ARBA00022553"/>
    </source>
</evidence>
<keyword evidence="9" id="KW-0675">Receptor</keyword>
<name>A0A0K9PHV4_ZOSMR</name>
<keyword evidence="8 10" id="KW-0067">ATP-binding</keyword>
<evidence type="ECO:0000256" key="5">
    <source>
        <dbReference type="ARBA" id="ARBA00022679"/>
    </source>
</evidence>
<keyword evidence="4" id="KW-0597">Phosphoprotein</keyword>
<dbReference type="GO" id="GO:0016020">
    <property type="term" value="C:membrane"/>
    <property type="evidence" value="ECO:0007669"/>
    <property type="project" value="UniProtKB-SubCell"/>
</dbReference>
<feature type="binding site" evidence="10">
    <location>
        <position position="126"/>
    </location>
    <ligand>
        <name>ATP</name>
        <dbReference type="ChEBI" id="CHEBI:30616"/>
    </ligand>
</feature>
<dbReference type="InterPro" id="IPR011009">
    <property type="entry name" value="Kinase-like_dom_sf"/>
</dbReference>
<dbReference type="SUPFAM" id="SSF56112">
    <property type="entry name" value="Protein kinase-like (PK-like)"/>
    <property type="match status" value="1"/>
</dbReference>
<dbReference type="Pfam" id="PF07714">
    <property type="entry name" value="PK_Tyr_Ser-Thr"/>
    <property type="match status" value="1"/>
</dbReference>
<dbReference type="STRING" id="29655.A0A0K9PHV4"/>
<evidence type="ECO:0000256" key="3">
    <source>
        <dbReference type="ARBA" id="ARBA00022527"/>
    </source>
</evidence>
<organism evidence="13 14">
    <name type="scientific">Zostera marina</name>
    <name type="common">Eelgrass</name>
    <dbReference type="NCBI Taxonomy" id="29655"/>
    <lineage>
        <taxon>Eukaryota</taxon>
        <taxon>Viridiplantae</taxon>
        <taxon>Streptophyta</taxon>
        <taxon>Embryophyta</taxon>
        <taxon>Tracheophyta</taxon>
        <taxon>Spermatophyta</taxon>
        <taxon>Magnoliopsida</taxon>
        <taxon>Liliopsida</taxon>
        <taxon>Zosteraceae</taxon>
        <taxon>Zostera</taxon>
    </lineage>
</organism>
<dbReference type="InterPro" id="IPR001245">
    <property type="entry name" value="Ser-Thr/Tyr_kinase_cat_dom"/>
</dbReference>
<gene>
    <name evidence="13" type="ORF">ZOSMA_235G00200</name>
</gene>
<proteinExistence type="predicted"/>
<dbReference type="FunFam" id="1.10.510.10:FF:000146">
    <property type="entry name" value="LRR receptor-like serine/threonine-protein kinase IOS1"/>
    <property type="match status" value="1"/>
</dbReference>
<evidence type="ECO:0000313" key="13">
    <source>
        <dbReference type="EMBL" id="KMZ68613.1"/>
    </source>
</evidence>
<evidence type="ECO:0000256" key="6">
    <source>
        <dbReference type="ARBA" id="ARBA00022741"/>
    </source>
</evidence>
<dbReference type="Proteomes" id="UP000036987">
    <property type="component" value="Unassembled WGS sequence"/>
</dbReference>
<dbReference type="AlphaFoldDB" id="A0A0K9PHV4"/>
<dbReference type="Gene3D" id="3.30.200.20">
    <property type="entry name" value="Phosphorylase Kinase, domain 1"/>
    <property type="match status" value="1"/>
</dbReference>
<feature type="compositionally biased region" description="Polar residues" evidence="11">
    <location>
        <begin position="26"/>
        <end position="60"/>
    </location>
</feature>
<keyword evidence="7 13" id="KW-0418">Kinase</keyword>
<protein>
    <recommendedName>
        <fullName evidence="2">non-specific serine/threonine protein kinase</fullName>
        <ecNumber evidence="2">2.7.11.1</ecNumber>
    </recommendedName>
</protein>
<dbReference type="EC" id="2.7.11.1" evidence="2"/>
<evidence type="ECO:0000256" key="8">
    <source>
        <dbReference type="ARBA" id="ARBA00022840"/>
    </source>
</evidence>
<dbReference type="FunFam" id="3.30.200.20:FF:000228">
    <property type="entry name" value="Serine/threonine-protein kinase BIK1"/>
    <property type="match status" value="1"/>
</dbReference>
<dbReference type="InterPro" id="IPR050823">
    <property type="entry name" value="Plant_Ser_Thr_Prot_Kinase"/>
</dbReference>
<dbReference type="OrthoDB" id="4062651at2759"/>
<accession>A0A0K9PHV4</accession>
<dbReference type="InterPro" id="IPR017441">
    <property type="entry name" value="Protein_kinase_ATP_BS"/>
</dbReference>
<dbReference type="Gene3D" id="1.10.510.10">
    <property type="entry name" value="Transferase(Phosphotransferase) domain 1"/>
    <property type="match status" value="1"/>
</dbReference>
<comment type="caution">
    <text evidence="13">The sequence shown here is derived from an EMBL/GenBank/DDBJ whole genome shotgun (WGS) entry which is preliminary data.</text>
</comment>
<keyword evidence="6 10" id="KW-0547">Nucleotide-binding</keyword>
<sequence>MKFCNLSSSTKERAKIVMKKITSFRSNSNKSTDSTFQNSELGNSGFTSQNISDTIYSPSSKTEKSPLPGFSKSPKNLRIFTYPELKSAMKNFSRSTMIGEGGFGGVYRGTIQSSDDPETKIEIAVKQLNSNSFQGHKEWLAEVSILGVAEHPNLVKLIGYCAGDNERGQQRLLVYEYMPNKTVERYLLSKSQAILSWPARLKIALDSARGLTYLHEEMEDQIIFRDFKTSNILLDGDWNAKLSDFGFARYGPSDGKSHVSTMARGSHGYISPDYVQSGRLTVKSDVWSYGVVLFELITGRAPIDMNRPKGETRMLEWIKPYLSNQEDIRHIVDKRLKEQYCLKSVQKLTMIAIKCLSRRPKSRPKMSKVLEMVQEAFDVIEMTPQPPLLIMDTKIVSQKSEEKEEKKISLKIKMKFLYLILGC</sequence>
<dbReference type="GO" id="GO:0005524">
    <property type="term" value="F:ATP binding"/>
    <property type="evidence" value="ECO:0007669"/>
    <property type="project" value="UniProtKB-UniRule"/>
</dbReference>
<dbReference type="PANTHER" id="PTHR45621">
    <property type="entry name" value="OS01G0588500 PROTEIN-RELATED"/>
    <property type="match status" value="1"/>
</dbReference>
<evidence type="ECO:0000313" key="14">
    <source>
        <dbReference type="Proteomes" id="UP000036987"/>
    </source>
</evidence>
<evidence type="ECO:0000256" key="10">
    <source>
        <dbReference type="PROSITE-ProRule" id="PRU10141"/>
    </source>
</evidence>
<dbReference type="CDD" id="cd14066">
    <property type="entry name" value="STKc_IRAK"/>
    <property type="match status" value="1"/>
</dbReference>
<keyword evidence="5" id="KW-0808">Transferase</keyword>
<evidence type="ECO:0000256" key="9">
    <source>
        <dbReference type="ARBA" id="ARBA00023170"/>
    </source>
</evidence>
<dbReference type="EMBL" id="LFYR01000829">
    <property type="protein sequence ID" value="KMZ68613.1"/>
    <property type="molecule type" value="Genomic_DNA"/>
</dbReference>